<evidence type="ECO:0000313" key="2">
    <source>
        <dbReference type="EMBL" id="KAK5943843.1"/>
    </source>
</evidence>
<feature type="region of interest" description="Disordered" evidence="1">
    <location>
        <begin position="1"/>
        <end position="64"/>
    </location>
</feature>
<name>A0ABR0RTC9_9EURO</name>
<dbReference type="RefSeq" id="XP_064731933.1">
    <property type="nucleotide sequence ID" value="XM_064871553.1"/>
</dbReference>
<gene>
    <name evidence="2" type="ORF">PMZ80_003124</name>
</gene>
<reference evidence="2 3" key="1">
    <citation type="journal article" date="2023" name="Res Sq">
        <title>Genomic and morphological characterization of Knufia obscura isolated from the Mars 2020 spacecraft assembly facility.</title>
        <authorList>
            <person name="Chander A.M."/>
            <person name="Teixeira M.M."/>
            <person name="Singh N.K."/>
            <person name="Williams M.P."/>
            <person name="Parker C.W."/>
            <person name="Leo P."/>
            <person name="Stajich J.E."/>
            <person name="Torok T."/>
            <person name="Tighe S."/>
            <person name="Mason C.E."/>
            <person name="Venkateswaran K."/>
        </authorList>
    </citation>
    <scope>NUCLEOTIDE SEQUENCE [LARGE SCALE GENOMIC DNA]</scope>
    <source>
        <strain evidence="2 3">CCFEE 5817</strain>
    </source>
</reference>
<organism evidence="2 3">
    <name type="scientific">Knufia obscura</name>
    <dbReference type="NCBI Taxonomy" id="1635080"/>
    <lineage>
        <taxon>Eukaryota</taxon>
        <taxon>Fungi</taxon>
        <taxon>Dikarya</taxon>
        <taxon>Ascomycota</taxon>
        <taxon>Pezizomycotina</taxon>
        <taxon>Eurotiomycetes</taxon>
        <taxon>Chaetothyriomycetidae</taxon>
        <taxon>Chaetothyriales</taxon>
        <taxon>Trichomeriaceae</taxon>
        <taxon>Knufia</taxon>
    </lineage>
</organism>
<evidence type="ECO:0000256" key="1">
    <source>
        <dbReference type="SAM" id="MobiDB-lite"/>
    </source>
</evidence>
<keyword evidence="3" id="KW-1185">Reference proteome</keyword>
<accession>A0ABR0RTC9</accession>
<evidence type="ECO:0000313" key="3">
    <source>
        <dbReference type="Proteomes" id="UP001334248"/>
    </source>
</evidence>
<protein>
    <submittedName>
        <fullName evidence="2">Uncharacterized protein</fullName>
    </submittedName>
</protein>
<dbReference type="GeneID" id="89996573"/>
<feature type="compositionally biased region" description="Polar residues" evidence="1">
    <location>
        <begin position="32"/>
        <end position="41"/>
    </location>
</feature>
<proteinExistence type="predicted"/>
<comment type="caution">
    <text evidence="2">The sequence shown here is derived from an EMBL/GenBank/DDBJ whole genome shotgun (WGS) entry which is preliminary data.</text>
</comment>
<dbReference type="Proteomes" id="UP001334248">
    <property type="component" value="Unassembled WGS sequence"/>
</dbReference>
<sequence length="213" mass="23608">MGETSPRAHGRNTTASPFAYPHRSQGEEQEGFASQQSQKNEPTIVYSMFPETNPQAHESDSRLSQDPIFTIPYQQEVLSLDVYEPHRSLIAQDIGYFEPIAAHAKVMNATTEHHQRNIAVRDSLFDIEGDETDGHLTNPSLSECDEMLRELNSPSVLNLIKTIAAMEKPPSKDHVSQHGACALEQSSKIKPVFSDQQAKLLETGILRTGGQPS</sequence>
<dbReference type="EMBL" id="JAVHJV010000003">
    <property type="protein sequence ID" value="KAK5943843.1"/>
    <property type="molecule type" value="Genomic_DNA"/>
</dbReference>